<reference evidence="1" key="1">
    <citation type="journal article" date="2022" name="Int. J. Mol. Sci.">
        <title>Draft Genome of Tanacetum Coccineum: Genomic Comparison of Closely Related Tanacetum-Family Plants.</title>
        <authorList>
            <person name="Yamashiro T."/>
            <person name="Shiraishi A."/>
            <person name="Nakayama K."/>
            <person name="Satake H."/>
        </authorList>
    </citation>
    <scope>NUCLEOTIDE SEQUENCE</scope>
</reference>
<proteinExistence type="predicted"/>
<gene>
    <name evidence="1" type="ORF">Tco_0820076</name>
</gene>
<name>A0ABQ5AB02_9ASTR</name>
<protein>
    <submittedName>
        <fullName evidence="1">Uncharacterized protein</fullName>
    </submittedName>
</protein>
<sequence>MDNIKEIIHVKRVGGSAYSIVDVEEIKNVELGILSSVGMVLVSVEQNQNVEGCSKIIEGASEVMSVNDVERVRIVKEGIVAVNDVGVAKQVRFVFEDDLGSGDTDDDGCCE</sequence>
<organism evidence="1 2">
    <name type="scientific">Tanacetum coccineum</name>
    <dbReference type="NCBI Taxonomy" id="301880"/>
    <lineage>
        <taxon>Eukaryota</taxon>
        <taxon>Viridiplantae</taxon>
        <taxon>Streptophyta</taxon>
        <taxon>Embryophyta</taxon>
        <taxon>Tracheophyta</taxon>
        <taxon>Spermatophyta</taxon>
        <taxon>Magnoliopsida</taxon>
        <taxon>eudicotyledons</taxon>
        <taxon>Gunneridae</taxon>
        <taxon>Pentapetalae</taxon>
        <taxon>asterids</taxon>
        <taxon>campanulids</taxon>
        <taxon>Asterales</taxon>
        <taxon>Asteraceae</taxon>
        <taxon>Asteroideae</taxon>
        <taxon>Anthemideae</taxon>
        <taxon>Anthemidinae</taxon>
        <taxon>Tanacetum</taxon>
    </lineage>
</organism>
<dbReference type="EMBL" id="BQNB010012079">
    <property type="protein sequence ID" value="GJS98906.1"/>
    <property type="molecule type" value="Genomic_DNA"/>
</dbReference>
<reference evidence="1" key="2">
    <citation type="submission" date="2022-01" db="EMBL/GenBank/DDBJ databases">
        <authorList>
            <person name="Yamashiro T."/>
            <person name="Shiraishi A."/>
            <person name="Satake H."/>
            <person name="Nakayama K."/>
        </authorList>
    </citation>
    <scope>NUCLEOTIDE SEQUENCE</scope>
</reference>
<dbReference type="Proteomes" id="UP001151760">
    <property type="component" value="Unassembled WGS sequence"/>
</dbReference>
<evidence type="ECO:0000313" key="2">
    <source>
        <dbReference type="Proteomes" id="UP001151760"/>
    </source>
</evidence>
<accession>A0ABQ5AB02</accession>
<keyword evidence="2" id="KW-1185">Reference proteome</keyword>
<evidence type="ECO:0000313" key="1">
    <source>
        <dbReference type="EMBL" id="GJS98906.1"/>
    </source>
</evidence>
<comment type="caution">
    <text evidence="1">The sequence shown here is derived from an EMBL/GenBank/DDBJ whole genome shotgun (WGS) entry which is preliminary data.</text>
</comment>